<sequence>MNASHKVLVAGLLSLYGSVVFAGPDFSQLGKSLTAMGAEQSGNQDGSIPPYTGGLTTAPAGFDKKSFVRPDPFATEKPLLSIDQSNVEQYASKLTAGTIALIKRYPSFRVDVYPTHRTAATPKWVQDNTINNAGKATLEADGTSVAGVHASIPFPIPQNGNEAMWNLLMRFNGDTMDFRKFTAFNVTSAGQLTISTQGRFLVESEYYNTGKPDSNLLQRNRADYVGPARRAGESLMVLEPANYERVERRAYQYLPGQRRVKLAPDVAYDTPNTTTSGMSTMDDVGLFNGKQDRFDFKLVGKKELYVPYNTYRMVYADNPQDVFKPNHINPDMVRWELHRVWVVEATLKPGARHIYKKREFYLDEDSWAPLAVDQYDARDTLWRVGFNYPTQSYDVDTFSSWTAGHYDLIGGNYYINLWPGKSGLRIVAEHQPDNFWSPDSLAGSGIR</sequence>
<dbReference type="InterPro" id="IPR010752">
    <property type="entry name" value="DUF1329"/>
</dbReference>
<dbReference type="EMBL" id="CP050951">
    <property type="protein sequence ID" value="QJQ10708.1"/>
    <property type="molecule type" value="Genomic_DNA"/>
</dbReference>
<accession>A0AAP9SPZ3</accession>
<dbReference type="AlphaFoldDB" id="A0AAP9SPZ3"/>
<keyword evidence="1" id="KW-0732">Signal</keyword>
<reference evidence="2 3" key="1">
    <citation type="submission" date="2016-04" db="EMBL/GenBank/DDBJ databases">
        <authorList>
            <person name="Qiu J."/>
        </authorList>
    </citation>
    <scope>NUCLEOTIDE SEQUENCE [LARGE SCALE GENOMIC DNA]</scope>
    <source>
        <strain evidence="2 3">JQ581</strain>
    </source>
</reference>
<evidence type="ECO:0000313" key="2">
    <source>
        <dbReference type="EMBL" id="QJQ10708.1"/>
    </source>
</evidence>
<dbReference type="Gene3D" id="2.50.20.10">
    <property type="entry name" value="Lipoprotein localisation LolA/LolB/LppX"/>
    <property type="match status" value="1"/>
</dbReference>
<proteinExistence type="predicted"/>
<gene>
    <name evidence="2" type="ORF">A3L25_015255</name>
</gene>
<feature type="signal peptide" evidence="1">
    <location>
        <begin position="1"/>
        <end position="22"/>
    </location>
</feature>
<organism evidence="2 3">
    <name type="scientific">Pseudomonas putida</name>
    <name type="common">Arthrobacter siderocapsulatus</name>
    <dbReference type="NCBI Taxonomy" id="303"/>
    <lineage>
        <taxon>Bacteria</taxon>
        <taxon>Pseudomonadati</taxon>
        <taxon>Pseudomonadota</taxon>
        <taxon>Gammaproteobacteria</taxon>
        <taxon>Pseudomonadales</taxon>
        <taxon>Pseudomonadaceae</taxon>
        <taxon>Pseudomonas</taxon>
    </lineage>
</organism>
<feature type="chain" id="PRO_5042989644" evidence="1">
    <location>
        <begin position="23"/>
        <end position="447"/>
    </location>
</feature>
<reference evidence="2 3" key="2">
    <citation type="submission" date="2020-04" db="EMBL/GenBank/DDBJ databases">
        <title>Complete genome sequence of Pseudomonas putida strain JQ581.</title>
        <authorList>
            <person name="Mu Y."/>
        </authorList>
    </citation>
    <scope>NUCLEOTIDE SEQUENCE [LARGE SCALE GENOMIC DNA]</scope>
    <source>
        <strain evidence="2 3">JQ581</strain>
    </source>
</reference>
<dbReference type="RefSeq" id="WP_063424304.1">
    <property type="nucleotide sequence ID" value="NZ_CP050951.1"/>
</dbReference>
<dbReference type="CDD" id="cd16329">
    <property type="entry name" value="LolA_like"/>
    <property type="match status" value="1"/>
</dbReference>
<evidence type="ECO:0000313" key="3">
    <source>
        <dbReference type="Proteomes" id="UP000076857"/>
    </source>
</evidence>
<dbReference type="Proteomes" id="UP000076857">
    <property type="component" value="Chromosome"/>
</dbReference>
<protein>
    <submittedName>
        <fullName evidence="2">DUF1329 domain-containing protein</fullName>
    </submittedName>
</protein>
<name>A0AAP9SPZ3_PSEPU</name>
<evidence type="ECO:0000256" key="1">
    <source>
        <dbReference type="SAM" id="SignalP"/>
    </source>
</evidence>
<dbReference type="Pfam" id="PF07044">
    <property type="entry name" value="DUF1329"/>
    <property type="match status" value="1"/>
</dbReference>